<dbReference type="RefSeq" id="WP_356959421.1">
    <property type="nucleotide sequence ID" value="NZ_JBEYBD010000029.1"/>
</dbReference>
<dbReference type="EMBL" id="JBEYBF010000032">
    <property type="protein sequence ID" value="MEU1956063.1"/>
    <property type="molecule type" value="Genomic_DNA"/>
</dbReference>
<dbReference type="Proteomes" id="UP001550628">
    <property type="component" value="Unassembled WGS sequence"/>
</dbReference>
<accession>A0ABV2WYY6</accession>
<evidence type="ECO:0000313" key="2">
    <source>
        <dbReference type="Proteomes" id="UP001550628"/>
    </source>
</evidence>
<reference evidence="1 2" key="1">
    <citation type="submission" date="2024-06" db="EMBL/GenBank/DDBJ databases">
        <title>The Natural Products Discovery Center: Release of the First 8490 Sequenced Strains for Exploring Actinobacteria Biosynthetic Diversity.</title>
        <authorList>
            <person name="Kalkreuter E."/>
            <person name="Kautsar S.A."/>
            <person name="Yang D."/>
            <person name="Bader C.D."/>
            <person name="Teijaro C.N."/>
            <person name="Fluegel L."/>
            <person name="Davis C.M."/>
            <person name="Simpson J.R."/>
            <person name="Lauterbach L."/>
            <person name="Steele A.D."/>
            <person name="Gui C."/>
            <person name="Meng S."/>
            <person name="Li G."/>
            <person name="Viehrig K."/>
            <person name="Ye F."/>
            <person name="Su P."/>
            <person name="Kiefer A.F."/>
            <person name="Nichols A."/>
            <person name="Cepeda A.J."/>
            <person name="Yan W."/>
            <person name="Fan B."/>
            <person name="Jiang Y."/>
            <person name="Adhikari A."/>
            <person name="Zheng C.-J."/>
            <person name="Schuster L."/>
            <person name="Cowan T.M."/>
            <person name="Smanski M.J."/>
            <person name="Chevrette M.G."/>
            <person name="De Carvalho L.P.S."/>
            <person name="Shen B."/>
        </authorList>
    </citation>
    <scope>NUCLEOTIDE SEQUENCE [LARGE SCALE GENOMIC DNA]</scope>
    <source>
        <strain evidence="1 2">NPDC019708</strain>
    </source>
</reference>
<keyword evidence="2" id="KW-1185">Reference proteome</keyword>
<protein>
    <submittedName>
        <fullName evidence="1">Uncharacterized protein</fullName>
    </submittedName>
</protein>
<evidence type="ECO:0000313" key="1">
    <source>
        <dbReference type="EMBL" id="MEU1956063.1"/>
    </source>
</evidence>
<proteinExistence type="predicted"/>
<name>A0ABV2WYY6_9NOCA</name>
<organism evidence="1 2">
    <name type="scientific">Nocardia rhamnosiphila</name>
    <dbReference type="NCBI Taxonomy" id="426716"/>
    <lineage>
        <taxon>Bacteria</taxon>
        <taxon>Bacillati</taxon>
        <taxon>Actinomycetota</taxon>
        <taxon>Actinomycetes</taxon>
        <taxon>Mycobacteriales</taxon>
        <taxon>Nocardiaceae</taxon>
        <taxon>Nocardia</taxon>
    </lineage>
</organism>
<comment type="caution">
    <text evidence="1">The sequence shown here is derived from an EMBL/GenBank/DDBJ whole genome shotgun (WGS) entry which is preliminary data.</text>
</comment>
<sequence>MAAGKQTPIRDTPEYQALQHDERFQSWLRMQEAAMDIEFTNYDVPELNGHLYTRQGLVIAEHQLLQRYTNLRDLLSADNLKIGMRFVYFIGETFRQAIEGTGVALPPNPDRPTQRSVIDSPMWTAFHDPQHMISLALSRRTDKEITTIYDRAIKRHQKWIDAGRPARDT</sequence>
<gene>
    <name evidence="1" type="ORF">ABZ510_29950</name>
</gene>